<name>A0A4D6LH31_VIGUN</name>
<reference evidence="2 3" key="1">
    <citation type="submission" date="2019-04" db="EMBL/GenBank/DDBJ databases">
        <title>An improved genome assembly and genetic linkage map for asparagus bean, Vigna unguiculata ssp. sesquipedialis.</title>
        <authorList>
            <person name="Xia Q."/>
            <person name="Zhang R."/>
            <person name="Dong Y."/>
        </authorList>
    </citation>
    <scope>NUCLEOTIDE SEQUENCE [LARGE SCALE GENOMIC DNA]</scope>
    <source>
        <tissue evidence="2">Leaf</tissue>
    </source>
</reference>
<sequence length="115" mass="12542">MLLPGELSLRASRQFLLLFFHCLSTLVKLGFNLLTPFVQVFMFQLSTIVLGVVVLLVASLLHLIAPKLGEEPWFWASGDLTQARWSRPSESSQSATVVGLAQATTPSLSETVVVA</sequence>
<keyword evidence="1" id="KW-0472">Membrane</keyword>
<evidence type="ECO:0000313" key="3">
    <source>
        <dbReference type="Proteomes" id="UP000501690"/>
    </source>
</evidence>
<dbReference type="AlphaFoldDB" id="A0A4D6LH31"/>
<dbReference type="Proteomes" id="UP000501690">
    <property type="component" value="Linkage Group LG3"/>
</dbReference>
<organism evidence="2 3">
    <name type="scientific">Vigna unguiculata</name>
    <name type="common">Cowpea</name>
    <dbReference type="NCBI Taxonomy" id="3917"/>
    <lineage>
        <taxon>Eukaryota</taxon>
        <taxon>Viridiplantae</taxon>
        <taxon>Streptophyta</taxon>
        <taxon>Embryophyta</taxon>
        <taxon>Tracheophyta</taxon>
        <taxon>Spermatophyta</taxon>
        <taxon>Magnoliopsida</taxon>
        <taxon>eudicotyledons</taxon>
        <taxon>Gunneridae</taxon>
        <taxon>Pentapetalae</taxon>
        <taxon>rosids</taxon>
        <taxon>fabids</taxon>
        <taxon>Fabales</taxon>
        <taxon>Fabaceae</taxon>
        <taxon>Papilionoideae</taxon>
        <taxon>50 kb inversion clade</taxon>
        <taxon>NPAAA clade</taxon>
        <taxon>indigoferoid/millettioid clade</taxon>
        <taxon>Phaseoleae</taxon>
        <taxon>Vigna</taxon>
    </lineage>
</organism>
<proteinExistence type="predicted"/>
<feature type="transmembrane region" description="Helical" evidence="1">
    <location>
        <begin position="15"/>
        <end position="35"/>
    </location>
</feature>
<keyword evidence="1" id="KW-1133">Transmembrane helix</keyword>
<evidence type="ECO:0000256" key="1">
    <source>
        <dbReference type="SAM" id="Phobius"/>
    </source>
</evidence>
<keyword evidence="1" id="KW-0812">Transmembrane</keyword>
<protein>
    <submittedName>
        <fullName evidence="2">Uncharacterized protein</fullName>
    </submittedName>
</protein>
<accession>A0A4D6LH31</accession>
<feature type="transmembrane region" description="Helical" evidence="1">
    <location>
        <begin position="41"/>
        <end position="65"/>
    </location>
</feature>
<dbReference type="EMBL" id="CP039347">
    <property type="protein sequence ID" value="QCD87828.1"/>
    <property type="molecule type" value="Genomic_DNA"/>
</dbReference>
<evidence type="ECO:0000313" key="2">
    <source>
        <dbReference type="EMBL" id="QCD87828.1"/>
    </source>
</evidence>
<keyword evidence="3" id="KW-1185">Reference proteome</keyword>
<gene>
    <name evidence="2" type="ORF">DEO72_LG3g2368</name>
</gene>